<dbReference type="Proteomes" id="UP000298030">
    <property type="component" value="Unassembled WGS sequence"/>
</dbReference>
<dbReference type="InterPro" id="IPR003593">
    <property type="entry name" value="AAA+_ATPase"/>
</dbReference>
<dbReference type="EMBL" id="QPFP01000006">
    <property type="protein sequence ID" value="TEB35849.1"/>
    <property type="molecule type" value="Genomic_DNA"/>
</dbReference>
<dbReference type="PANTHER" id="PTHR43119">
    <property type="entry name" value="ABC TRANSPORT PROTEIN ATP-BINDING COMPONENT-RELATED"/>
    <property type="match status" value="1"/>
</dbReference>
<evidence type="ECO:0000256" key="1">
    <source>
        <dbReference type="ARBA" id="ARBA00022741"/>
    </source>
</evidence>
<dbReference type="OrthoDB" id="6593433at2759"/>
<dbReference type="Pfam" id="PF00005">
    <property type="entry name" value="ABC_tran"/>
    <property type="match status" value="1"/>
</dbReference>
<dbReference type="SMART" id="SM00382">
    <property type="entry name" value="AAA"/>
    <property type="match status" value="1"/>
</dbReference>
<keyword evidence="1" id="KW-0547">Nucleotide-binding</keyword>
<keyword evidence="2" id="KW-0067">ATP-binding</keyword>
<evidence type="ECO:0000313" key="5">
    <source>
        <dbReference type="Proteomes" id="UP000298030"/>
    </source>
</evidence>
<dbReference type="InterPro" id="IPR017871">
    <property type="entry name" value="ABC_transporter-like_CS"/>
</dbReference>
<dbReference type="Gene3D" id="3.40.50.300">
    <property type="entry name" value="P-loop containing nucleotide triphosphate hydrolases"/>
    <property type="match status" value="1"/>
</dbReference>
<dbReference type="AlphaFoldDB" id="A0A4Y7TQM7"/>
<dbReference type="GO" id="GO:0016887">
    <property type="term" value="F:ATP hydrolysis activity"/>
    <property type="evidence" value="ECO:0007669"/>
    <property type="project" value="InterPro"/>
</dbReference>
<accession>A0A4Y7TQM7</accession>
<organism evidence="4 5">
    <name type="scientific">Coprinellus micaceus</name>
    <name type="common">Glistening ink-cap mushroom</name>
    <name type="synonym">Coprinus micaceus</name>
    <dbReference type="NCBI Taxonomy" id="71717"/>
    <lineage>
        <taxon>Eukaryota</taxon>
        <taxon>Fungi</taxon>
        <taxon>Dikarya</taxon>
        <taxon>Basidiomycota</taxon>
        <taxon>Agaricomycotina</taxon>
        <taxon>Agaricomycetes</taxon>
        <taxon>Agaricomycetidae</taxon>
        <taxon>Agaricales</taxon>
        <taxon>Agaricineae</taxon>
        <taxon>Psathyrellaceae</taxon>
        <taxon>Coprinellus</taxon>
    </lineage>
</organism>
<sequence>MPSPLLELLNVSCSVESGNVLFDDVNVKVYEGDILVLQGKSGGGKSTLLKCIGHLIAHDGHIVYRGRTSLQVGIPLYRTKVLYVPQRPSLLPGNPADFLKHILNLSIHQAHLKETESDYRLVHKQAVEIAHEWGISQELWERNWTQLSGGEAQRLLLSVAVAIDTAEVLLLDEPTSALDPDSSLLVEQCLVDRINSGQSNLKALIWITHSSEQGRRIGTRFVYMSGAGVWCSGALVLWMVRHPFVTINLAISLGDEVLSKT</sequence>
<gene>
    <name evidence="4" type="ORF">FA13DRAFT_1706220</name>
</gene>
<protein>
    <submittedName>
        <fullName evidence="4">P-loop containing nucleoside triphosphate hydrolase protein</fullName>
    </submittedName>
</protein>
<dbReference type="STRING" id="71717.A0A4Y7TQM7"/>
<evidence type="ECO:0000256" key="2">
    <source>
        <dbReference type="ARBA" id="ARBA00022840"/>
    </source>
</evidence>
<dbReference type="InterPro" id="IPR027417">
    <property type="entry name" value="P-loop_NTPase"/>
</dbReference>
<keyword evidence="5" id="KW-1185">Reference proteome</keyword>
<comment type="caution">
    <text evidence="4">The sequence shown here is derived from an EMBL/GenBank/DDBJ whole genome shotgun (WGS) entry which is preliminary data.</text>
</comment>
<name>A0A4Y7TQM7_COPMI</name>
<reference evidence="4 5" key="1">
    <citation type="journal article" date="2019" name="Nat. Ecol. Evol.">
        <title>Megaphylogeny resolves global patterns of mushroom evolution.</title>
        <authorList>
            <person name="Varga T."/>
            <person name="Krizsan K."/>
            <person name="Foldi C."/>
            <person name="Dima B."/>
            <person name="Sanchez-Garcia M."/>
            <person name="Sanchez-Ramirez S."/>
            <person name="Szollosi G.J."/>
            <person name="Szarkandi J.G."/>
            <person name="Papp V."/>
            <person name="Albert L."/>
            <person name="Andreopoulos W."/>
            <person name="Angelini C."/>
            <person name="Antonin V."/>
            <person name="Barry K.W."/>
            <person name="Bougher N.L."/>
            <person name="Buchanan P."/>
            <person name="Buyck B."/>
            <person name="Bense V."/>
            <person name="Catcheside P."/>
            <person name="Chovatia M."/>
            <person name="Cooper J."/>
            <person name="Damon W."/>
            <person name="Desjardin D."/>
            <person name="Finy P."/>
            <person name="Geml J."/>
            <person name="Haridas S."/>
            <person name="Hughes K."/>
            <person name="Justo A."/>
            <person name="Karasinski D."/>
            <person name="Kautmanova I."/>
            <person name="Kiss B."/>
            <person name="Kocsube S."/>
            <person name="Kotiranta H."/>
            <person name="LaButti K.M."/>
            <person name="Lechner B.E."/>
            <person name="Liimatainen K."/>
            <person name="Lipzen A."/>
            <person name="Lukacs Z."/>
            <person name="Mihaltcheva S."/>
            <person name="Morgado L.N."/>
            <person name="Niskanen T."/>
            <person name="Noordeloos M.E."/>
            <person name="Ohm R.A."/>
            <person name="Ortiz-Santana B."/>
            <person name="Ovrebo C."/>
            <person name="Racz N."/>
            <person name="Riley R."/>
            <person name="Savchenko A."/>
            <person name="Shiryaev A."/>
            <person name="Soop K."/>
            <person name="Spirin V."/>
            <person name="Szebenyi C."/>
            <person name="Tomsovsky M."/>
            <person name="Tulloss R.E."/>
            <person name="Uehling J."/>
            <person name="Grigoriev I.V."/>
            <person name="Vagvolgyi C."/>
            <person name="Papp T."/>
            <person name="Martin F.M."/>
            <person name="Miettinen O."/>
            <person name="Hibbett D.S."/>
            <person name="Nagy L.G."/>
        </authorList>
    </citation>
    <scope>NUCLEOTIDE SEQUENCE [LARGE SCALE GENOMIC DNA]</scope>
    <source>
        <strain evidence="4 5">FP101781</strain>
    </source>
</reference>
<evidence type="ECO:0000259" key="3">
    <source>
        <dbReference type="PROSITE" id="PS50893"/>
    </source>
</evidence>
<dbReference type="PROSITE" id="PS00211">
    <property type="entry name" value="ABC_TRANSPORTER_1"/>
    <property type="match status" value="1"/>
</dbReference>
<dbReference type="PROSITE" id="PS50893">
    <property type="entry name" value="ABC_TRANSPORTER_2"/>
    <property type="match status" value="1"/>
</dbReference>
<dbReference type="SUPFAM" id="SSF52540">
    <property type="entry name" value="P-loop containing nucleoside triphosphate hydrolases"/>
    <property type="match status" value="1"/>
</dbReference>
<dbReference type="GO" id="GO:0005524">
    <property type="term" value="F:ATP binding"/>
    <property type="evidence" value="ECO:0007669"/>
    <property type="project" value="UniProtKB-KW"/>
</dbReference>
<keyword evidence="4" id="KW-0378">Hydrolase</keyword>
<dbReference type="InterPro" id="IPR003439">
    <property type="entry name" value="ABC_transporter-like_ATP-bd"/>
</dbReference>
<proteinExistence type="predicted"/>
<dbReference type="PANTHER" id="PTHR43119:SF1">
    <property type="entry name" value="ABC TRANSPORTER DOMAIN-CONTAINING PROTEIN"/>
    <property type="match status" value="1"/>
</dbReference>
<evidence type="ECO:0000313" key="4">
    <source>
        <dbReference type="EMBL" id="TEB35849.1"/>
    </source>
</evidence>
<feature type="domain" description="ABC transporter" evidence="3">
    <location>
        <begin position="6"/>
        <end position="251"/>
    </location>
</feature>